<reference evidence="3 4" key="1">
    <citation type="journal article" date="2019" name="Sci. Rep.">
        <title>Orb-weaving spider Araneus ventricosus genome elucidates the spidroin gene catalogue.</title>
        <authorList>
            <person name="Kono N."/>
            <person name="Nakamura H."/>
            <person name="Ohtoshi R."/>
            <person name="Moran D.A.P."/>
            <person name="Shinohara A."/>
            <person name="Yoshida Y."/>
            <person name="Fujiwara M."/>
            <person name="Mori M."/>
            <person name="Tomita M."/>
            <person name="Arakawa K."/>
        </authorList>
    </citation>
    <scope>NUCLEOTIDE SEQUENCE [LARGE SCALE GENOMIC DNA]</scope>
</reference>
<keyword evidence="1" id="KW-0347">Helicase</keyword>
<proteinExistence type="inferred from homology"/>
<dbReference type="Proteomes" id="UP000499080">
    <property type="component" value="Unassembled WGS sequence"/>
</dbReference>
<dbReference type="EC" id="5.6.2.3" evidence="1"/>
<evidence type="ECO:0000256" key="1">
    <source>
        <dbReference type="RuleBase" id="RU363044"/>
    </source>
</evidence>
<comment type="similarity">
    <text evidence="1">Belongs to the helicase family.</text>
</comment>
<dbReference type="EMBL" id="BGPR01013453">
    <property type="protein sequence ID" value="GBN60733.1"/>
    <property type="molecule type" value="Genomic_DNA"/>
</dbReference>
<dbReference type="GO" id="GO:0016887">
    <property type="term" value="F:ATP hydrolysis activity"/>
    <property type="evidence" value="ECO:0007669"/>
    <property type="project" value="RHEA"/>
</dbReference>
<accession>A0A4Y2QCF8</accession>
<dbReference type="Pfam" id="PF05970">
    <property type="entry name" value="PIF1"/>
    <property type="match status" value="1"/>
</dbReference>
<keyword evidence="1" id="KW-0547">Nucleotide-binding</keyword>
<sequence>MKLKTKGKGDKQLMLKEKPLLELLKLMMKYIDAKQLIHKELPLLELLKLKKKFSGPNLFFPDGSAGTGQTFVYHAFLEVDSLLQDLTNCPNPFGGKVVLLGGDFQQVLSVILRGSRSLTAASFLKKHCLWSWTGMLFSVFDILTKERFELIIILVSSLPKIVTYRQWPDKYPKSSKFNGTEIFD</sequence>
<evidence type="ECO:0000313" key="4">
    <source>
        <dbReference type="Proteomes" id="UP000499080"/>
    </source>
</evidence>
<keyword evidence="1" id="KW-0067">ATP-binding</keyword>
<evidence type="ECO:0000259" key="2">
    <source>
        <dbReference type="Pfam" id="PF05970"/>
    </source>
</evidence>
<dbReference type="InterPro" id="IPR010285">
    <property type="entry name" value="DNA_helicase_pif1-like_DEAD"/>
</dbReference>
<dbReference type="GO" id="GO:0006310">
    <property type="term" value="P:DNA recombination"/>
    <property type="evidence" value="ECO:0007669"/>
    <property type="project" value="UniProtKB-KW"/>
</dbReference>
<keyword evidence="1" id="KW-0233">DNA recombination</keyword>
<keyword evidence="1" id="KW-0378">Hydrolase</keyword>
<dbReference type="PANTHER" id="PTHR10492">
    <property type="match status" value="1"/>
</dbReference>
<evidence type="ECO:0000313" key="3">
    <source>
        <dbReference type="EMBL" id="GBN60733.1"/>
    </source>
</evidence>
<keyword evidence="4" id="KW-1185">Reference proteome</keyword>
<dbReference type="PANTHER" id="PTHR10492:SF57">
    <property type="entry name" value="ATP-DEPENDENT DNA HELICASE"/>
    <property type="match status" value="1"/>
</dbReference>
<dbReference type="GO" id="GO:0005524">
    <property type="term" value="F:ATP binding"/>
    <property type="evidence" value="ECO:0007669"/>
    <property type="project" value="UniProtKB-KW"/>
</dbReference>
<dbReference type="GO" id="GO:0043139">
    <property type="term" value="F:5'-3' DNA helicase activity"/>
    <property type="evidence" value="ECO:0007669"/>
    <property type="project" value="UniProtKB-EC"/>
</dbReference>
<gene>
    <name evidence="3" type="ORF">AVEN_5642_1</name>
</gene>
<dbReference type="GO" id="GO:0000723">
    <property type="term" value="P:telomere maintenance"/>
    <property type="evidence" value="ECO:0007669"/>
    <property type="project" value="InterPro"/>
</dbReference>
<comment type="caution">
    <text evidence="3">The sequence shown here is derived from an EMBL/GenBank/DDBJ whole genome shotgun (WGS) entry which is preliminary data.</text>
</comment>
<protein>
    <recommendedName>
        <fullName evidence="1">ATP-dependent DNA helicase</fullName>
        <ecNumber evidence="1">5.6.2.3</ecNumber>
    </recommendedName>
</protein>
<dbReference type="GO" id="GO:0006281">
    <property type="term" value="P:DNA repair"/>
    <property type="evidence" value="ECO:0007669"/>
    <property type="project" value="UniProtKB-KW"/>
</dbReference>
<name>A0A4Y2QCF8_ARAVE</name>
<dbReference type="AlphaFoldDB" id="A0A4Y2QCF8"/>
<feature type="domain" description="DNA helicase Pif1-like DEAD-box helicase" evidence="2">
    <location>
        <begin position="76"/>
        <end position="133"/>
    </location>
</feature>
<organism evidence="3 4">
    <name type="scientific">Araneus ventricosus</name>
    <name type="common">Orbweaver spider</name>
    <name type="synonym">Epeira ventricosa</name>
    <dbReference type="NCBI Taxonomy" id="182803"/>
    <lineage>
        <taxon>Eukaryota</taxon>
        <taxon>Metazoa</taxon>
        <taxon>Ecdysozoa</taxon>
        <taxon>Arthropoda</taxon>
        <taxon>Chelicerata</taxon>
        <taxon>Arachnida</taxon>
        <taxon>Araneae</taxon>
        <taxon>Araneomorphae</taxon>
        <taxon>Entelegynae</taxon>
        <taxon>Araneoidea</taxon>
        <taxon>Araneidae</taxon>
        <taxon>Araneus</taxon>
    </lineage>
</organism>
<comment type="catalytic activity">
    <reaction evidence="1">
        <text>ATP + H2O = ADP + phosphate + H(+)</text>
        <dbReference type="Rhea" id="RHEA:13065"/>
        <dbReference type="ChEBI" id="CHEBI:15377"/>
        <dbReference type="ChEBI" id="CHEBI:15378"/>
        <dbReference type="ChEBI" id="CHEBI:30616"/>
        <dbReference type="ChEBI" id="CHEBI:43474"/>
        <dbReference type="ChEBI" id="CHEBI:456216"/>
        <dbReference type="EC" id="5.6.2.3"/>
    </reaction>
</comment>
<keyword evidence="1" id="KW-0227">DNA damage</keyword>
<comment type="cofactor">
    <cofactor evidence="1">
        <name>Mg(2+)</name>
        <dbReference type="ChEBI" id="CHEBI:18420"/>
    </cofactor>
</comment>
<keyword evidence="1" id="KW-0234">DNA repair</keyword>
<dbReference type="OrthoDB" id="1731748at2759"/>